<sequence length="64" mass="7650">MSKNSSRKRSNSFRVERLNGREDFLDQIIRNSGRKTQCLFARKSVIQSRIGQKNRYLFKEQEGR</sequence>
<organism evidence="1 2">
    <name type="scientific">Leptospira weilii str. UI 13098</name>
    <dbReference type="NCBI Taxonomy" id="1088542"/>
    <lineage>
        <taxon>Bacteria</taxon>
        <taxon>Pseudomonadati</taxon>
        <taxon>Spirochaetota</taxon>
        <taxon>Spirochaetia</taxon>
        <taxon>Leptospirales</taxon>
        <taxon>Leptospiraceae</taxon>
        <taxon>Leptospira</taxon>
    </lineage>
</organism>
<dbReference type="AlphaFoldDB" id="M6Q3X9"/>
<proteinExistence type="predicted"/>
<comment type="caution">
    <text evidence="1">The sequence shown here is derived from an EMBL/GenBank/DDBJ whole genome shotgun (WGS) entry which is preliminary data.</text>
</comment>
<evidence type="ECO:0000313" key="1">
    <source>
        <dbReference type="EMBL" id="EMN90291.1"/>
    </source>
</evidence>
<gene>
    <name evidence="1" type="ORF">LEP1GSC108_3520</name>
</gene>
<dbReference type="Proteomes" id="UP000012118">
    <property type="component" value="Unassembled WGS sequence"/>
</dbReference>
<evidence type="ECO:0000313" key="2">
    <source>
        <dbReference type="Proteomes" id="UP000012118"/>
    </source>
</evidence>
<protein>
    <submittedName>
        <fullName evidence="1">Uncharacterized protein</fullName>
    </submittedName>
</protein>
<keyword evidence="2" id="KW-1185">Reference proteome</keyword>
<name>M6Q3X9_9LEPT</name>
<dbReference type="EMBL" id="AHNU02000043">
    <property type="protein sequence ID" value="EMN90291.1"/>
    <property type="molecule type" value="Genomic_DNA"/>
</dbReference>
<reference evidence="1 2" key="1">
    <citation type="submission" date="2013-01" db="EMBL/GenBank/DDBJ databases">
        <authorList>
            <person name="Harkins D.M."/>
            <person name="Durkin A.S."/>
            <person name="Brinkac L.M."/>
            <person name="Haft D.H."/>
            <person name="Selengut J.D."/>
            <person name="Sanka R."/>
            <person name="DePew J."/>
            <person name="Purushe J."/>
            <person name="Chanthongthip A."/>
            <person name="Lattana O."/>
            <person name="Phetsouvanh R."/>
            <person name="Newton P.N."/>
            <person name="Vinetz J.M."/>
            <person name="Sutton G.G."/>
            <person name="Nierman W.C."/>
            <person name="Fouts D.E."/>
        </authorList>
    </citation>
    <scope>NUCLEOTIDE SEQUENCE [LARGE SCALE GENOMIC DNA]</scope>
    <source>
        <strain evidence="1 2">UI 13098</strain>
    </source>
</reference>
<accession>M6Q3X9</accession>